<evidence type="ECO:0000313" key="2">
    <source>
        <dbReference type="Proteomes" id="UP000077255"/>
    </source>
</evidence>
<organism evidence="1 2">
    <name type="scientific">Dyella thiooxydans</name>
    <dbReference type="NCBI Taxonomy" id="445710"/>
    <lineage>
        <taxon>Bacteria</taxon>
        <taxon>Pseudomonadati</taxon>
        <taxon>Pseudomonadota</taxon>
        <taxon>Gammaproteobacteria</taxon>
        <taxon>Lysobacterales</taxon>
        <taxon>Rhodanobacteraceae</taxon>
        <taxon>Dyella</taxon>
    </lineage>
</organism>
<dbReference type="AlphaFoldDB" id="A0A160N295"/>
<dbReference type="PATRIC" id="fig|445710.3.peg.2061"/>
<proteinExistence type="predicted"/>
<accession>A0A160N295</accession>
<keyword evidence="2" id="KW-1185">Reference proteome</keyword>
<gene>
    <name evidence="1" type="ORF">ATSB10_20640</name>
</gene>
<sequence length="202" mass="22503">MALSLLAAIDHELGRWNTEVTGSDSMGRRPRFAVLLARPDPAARVRWRPKDPIARLVDFVGSAGYLVRNGHWPEATPTIAEMGMRVELSRSVVGDGSRFIQALRSGKHSMTGRAFQTLVYSQFWTPDTSPDALDVAADLAEPYLVAAHFLTLLMPDHSVAKGHLDRAGWREAYLEWWARHSDSYCPATPRDDAAPPDWLLDP</sequence>
<protein>
    <submittedName>
        <fullName evidence="1">Uncharacterized protein</fullName>
    </submittedName>
</protein>
<reference evidence="1 2" key="1">
    <citation type="submission" date="2016-02" db="EMBL/GenBank/DDBJ databases">
        <title>Complete genome sequencing and analysis of ATSB10, Dyella thiooxydans isolated from rhizosphere soil of sunflower (Helianthus annuus L.).</title>
        <authorList>
            <person name="Lee Y."/>
            <person name="Hwangbo K."/>
            <person name="Chung H."/>
            <person name="Yoo J."/>
            <person name="Kim K.Y."/>
            <person name="Sa T.M."/>
            <person name="Um Y."/>
            <person name="Madhaiyan M."/>
        </authorList>
    </citation>
    <scope>NUCLEOTIDE SEQUENCE [LARGE SCALE GENOMIC DNA]</scope>
    <source>
        <strain evidence="1 2">ATSB10</strain>
    </source>
</reference>
<name>A0A160N295_9GAMM</name>
<dbReference type="EMBL" id="CP014841">
    <property type="protein sequence ID" value="AND69518.1"/>
    <property type="molecule type" value="Genomic_DNA"/>
</dbReference>
<dbReference type="Proteomes" id="UP000077255">
    <property type="component" value="Chromosome"/>
</dbReference>
<dbReference type="KEGG" id="dtx:ATSB10_20640"/>
<evidence type="ECO:0000313" key="1">
    <source>
        <dbReference type="EMBL" id="AND69518.1"/>
    </source>
</evidence>